<evidence type="ECO:0000313" key="6">
    <source>
        <dbReference type="EMBL" id="SFH22222.1"/>
    </source>
</evidence>
<dbReference type="InterPro" id="IPR029787">
    <property type="entry name" value="Nucleotide_cyclase"/>
</dbReference>
<keyword evidence="7" id="KW-1185">Reference proteome</keyword>
<dbReference type="PANTHER" id="PTHR44757:SF2">
    <property type="entry name" value="BIOFILM ARCHITECTURE MAINTENANCE PROTEIN MBAA"/>
    <property type="match status" value="1"/>
</dbReference>
<evidence type="ECO:0000313" key="7">
    <source>
        <dbReference type="Proteomes" id="UP000199040"/>
    </source>
</evidence>
<feature type="domain" description="PAS" evidence="2">
    <location>
        <begin position="17"/>
        <end position="80"/>
    </location>
</feature>
<dbReference type="NCBIfam" id="TIGR00229">
    <property type="entry name" value="sensory_box"/>
    <property type="match status" value="2"/>
</dbReference>
<dbReference type="InterPro" id="IPR000160">
    <property type="entry name" value="GGDEF_dom"/>
</dbReference>
<feature type="domain" description="PAC" evidence="3">
    <location>
        <begin position="83"/>
        <end position="134"/>
    </location>
</feature>
<evidence type="ECO:0000259" key="2">
    <source>
        <dbReference type="PROSITE" id="PS50112"/>
    </source>
</evidence>
<dbReference type="InterPro" id="IPR035965">
    <property type="entry name" value="PAS-like_dom_sf"/>
</dbReference>
<dbReference type="RefSeq" id="WP_092842873.1">
    <property type="nucleotide sequence ID" value="NZ_FOPY01000001.1"/>
</dbReference>
<comment type="cofactor">
    <cofactor evidence="1">
        <name>Mg(2+)</name>
        <dbReference type="ChEBI" id="CHEBI:18420"/>
    </cofactor>
</comment>
<evidence type="ECO:0000259" key="3">
    <source>
        <dbReference type="PROSITE" id="PS50113"/>
    </source>
</evidence>
<dbReference type="Proteomes" id="UP000199040">
    <property type="component" value="Unassembled WGS sequence"/>
</dbReference>
<reference evidence="6 7" key="1">
    <citation type="submission" date="2016-10" db="EMBL/GenBank/DDBJ databases">
        <authorList>
            <person name="de Groot N.N."/>
        </authorList>
    </citation>
    <scope>NUCLEOTIDE SEQUENCE [LARGE SCALE GENOMIC DNA]</scope>
    <source>
        <strain evidence="6 7">CGMCC 1.6848</strain>
    </source>
</reference>
<dbReference type="SUPFAM" id="SSF141868">
    <property type="entry name" value="EAL domain-like"/>
    <property type="match status" value="1"/>
</dbReference>
<feature type="domain" description="PAC" evidence="3">
    <location>
        <begin position="200"/>
        <end position="252"/>
    </location>
</feature>
<dbReference type="Pfam" id="PF00563">
    <property type="entry name" value="EAL"/>
    <property type="match status" value="1"/>
</dbReference>
<dbReference type="SMART" id="SM00267">
    <property type="entry name" value="GGDEF"/>
    <property type="match status" value="1"/>
</dbReference>
<sequence>MHHLPPLLHSVAKALDISSLSFTIADVEAPGMPLVFVNQGFEQLTGYSRHEVLGRSCRFLQSQRTESDVVERLREALARQEPTTETLENQRKDGSSFWNRLMLSPYTAPDGHRYMLGFQHDVTDYRRLKLAKAVFDSTHDGILVTDANKIIIDTNPAFTSLTGYEREEAIGHKPHLLSSGKHDAVFYQTLFAAVARHGFWTGDIWNTRKDGSQLIEHTTISAIHDETGQVINYVGVFRDITQLRLNQARLERLAIYDPLTGLYNREHFNTLLESQLAGLQFNESGLAVLFIDLDDFKPVNDRFGHAAGDKLLIEMSRRLKRLIRSTDLVSRFGGDEFVIALTGVGNGECAVETARKLIDDLIQPFLLDSGEQVRISVSIGVAFTSDYRLGSNALIDSADHAMYEAKLSGKNRIARARHFVESGRHDAYQRIREAFEEGELELYYQPIVDLTTQETLSFEALTRWQHPQKGLLGPQHFIDILMNSSLSLPFCHWLIREAGRMAKLLANQGYATPISINLAQDQIETGSFLRAITETRDALQLSQPFLTIEVLESTHFHDLDLACSQLLEAKQLGTTIALDDFGSGISSITYASHLPIDTIKIDRSAIINIDTREDQRQFVGGIIGMGHAMQRRVLAEGVERESQLVELRKLGCDLAQGFLFGKPMPSASVLERYIGPTAPGDYPMRRLTG</sequence>
<dbReference type="PANTHER" id="PTHR44757">
    <property type="entry name" value="DIGUANYLATE CYCLASE DGCP"/>
    <property type="match status" value="1"/>
</dbReference>
<dbReference type="AlphaFoldDB" id="A0A1I2Y9B8"/>
<dbReference type="PROSITE" id="PS50113">
    <property type="entry name" value="PAC"/>
    <property type="match status" value="2"/>
</dbReference>
<dbReference type="InterPro" id="IPR052155">
    <property type="entry name" value="Biofilm_reg_signaling"/>
</dbReference>
<evidence type="ECO:0000259" key="5">
    <source>
        <dbReference type="PROSITE" id="PS50887"/>
    </source>
</evidence>
<evidence type="ECO:0000259" key="4">
    <source>
        <dbReference type="PROSITE" id="PS50883"/>
    </source>
</evidence>
<dbReference type="Gene3D" id="3.30.70.270">
    <property type="match status" value="1"/>
</dbReference>
<dbReference type="FunFam" id="3.30.70.270:FF:000001">
    <property type="entry name" value="Diguanylate cyclase domain protein"/>
    <property type="match status" value="1"/>
</dbReference>
<dbReference type="PROSITE" id="PS50887">
    <property type="entry name" value="GGDEF"/>
    <property type="match status" value="1"/>
</dbReference>
<dbReference type="InterPro" id="IPR043128">
    <property type="entry name" value="Rev_trsase/Diguanyl_cyclase"/>
</dbReference>
<name>A0A1I2Y9B8_9GAMM</name>
<dbReference type="Gene3D" id="3.20.20.450">
    <property type="entry name" value="EAL domain"/>
    <property type="match status" value="1"/>
</dbReference>
<accession>A0A1I2Y9B8</accession>
<dbReference type="GO" id="GO:0003824">
    <property type="term" value="F:catalytic activity"/>
    <property type="evidence" value="ECO:0007669"/>
    <property type="project" value="UniProtKB-ARBA"/>
</dbReference>
<protein>
    <submittedName>
        <fullName evidence="6">Diguanylate cyclase/phosphodiesterase with PAS/PAC sensor(S)</fullName>
    </submittedName>
</protein>
<feature type="domain" description="PAS" evidence="2">
    <location>
        <begin position="127"/>
        <end position="171"/>
    </location>
</feature>
<dbReference type="SUPFAM" id="SSF55785">
    <property type="entry name" value="PYP-like sensor domain (PAS domain)"/>
    <property type="match status" value="2"/>
</dbReference>
<dbReference type="Pfam" id="PF13426">
    <property type="entry name" value="PAS_9"/>
    <property type="match status" value="2"/>
</dbReference>
<gene>
    <name evidence="6" type="ORF">SAMN04487959_101303</name>
</gene>
<dbReference type="Pfam" id="PF00990">
    <property type="entry name" value="GGDEF"/>
    <property type="match status" value="1"/>
</dbReference>
<dbReference type="SMART" id="SM00091">
    <property type="entry name" value="PAS"/>
    <property type="match status" value="2"/>
</dbReference>
<dbReference type="EMBL" id="FOPY01000001">
    <property type="protein sequence ID" value="SFH22222.1"/>
    <property type="molecule type" value="Genomic_DNA"/>
</dbReference>
<dbReference type="CDD" id="cd01948">
    <property type="entry name" value="EAL"/>
    <property type="match status" value="1"/>
</dbReference>
<dbReference type="SMART" id="SM00052">
    <property type="entry name" value="EAL"/>
    <property type="match status" value="1"/>
</dbReference>
<dbReference type="CDD" id="cd01949">
    <property type="entry name" value="GGDEF"/>
    <property type="match status" value="1"/>
</dbReference>
<dbReference type="InterPro" id="IPR000700">
    <property type="entry name" value="PAS-assoc_C"/>
</dbReference>
<dbReference type="SMART" id="SM00086">
    <property type="entry name" value="PAC"/>
    <property type="match status" value="2"/>
</dbReference>
<dbReference type="STRING" id="442341.SAMN04487959_101303"/>
<dbReference type="NCBIfam" id="TIGR00254">
    <property type="entry name" value="GGDEF"/>
    <property type="match status" value="1"/>
</dbReference>
<dbReference type="CDD" id="cd00130">
    <property type="entry name" value="PAS"/>
    <property type="match status" value="2"/>
</dbReference>
<dbReference type="InterPro" id="IPR001633">
    <property type="entry name" value="EAL_dom"/>
</dbReference>
<organism evidence="6 7">
    <name type="scientific">Modicisalibacter xianhensis</name>
    <dbReference type="NCBI Taxonomy" id="442341"/>
    <lineage>
        <taxon>Bacteria</taxon>
        <taxon>Pseudomonadati</taxon>
        <taxon>Pseudomonadota</taxon>
        <taxon>Gammaproteobacteria</taxon>
        <taxon>Oceanospirillales</taxon>
        <taxon>Halomonadaceae</taxon>
        <taxon>Modicisalibacter</taxon>
    </lineage>
</organism>
<feature type="domain" description="GGDEF" evidence="5">
    <location>
        <begin position="284"/>
        <end position="418"/>
    </location>
</feature>
<dbReference type="InterPro" id="IPR001610">
    <property type="entry name" value="PAC"/>
</dbReference>
<proteinExistence type="predicted"/>
<dbReference type="InterPro" id="IPR000014">
    <property type="entry name" value="PAS"/>
</dbReference>
<dbReference type="PROSITE" id="PS50112">
    <property type="entry name" value="PAS"/>
    <property type="match status" value="2"/>
</dbReference>
<feature type="domain" description="EAL" evidence="4">
    <location>
        <begin position="424"/>
        <end position="677"/>
    </location>
</feature>
<dbReference type="Gene3D" id="3.30.450.20">
    <property type="entry name" value="PAS domain"/>
    <property type="match status" value="2"/>
</dbReference>
<evidence type="ECO:0000256" key="1">
    <source>
        <dbReference type="ARBA" id="ARBA00001946"/>
    </source>
</evidence>
<dbReference type="SUPFAM" id="SSF55073">
    <property type="entry name" value="Nucleotide cyclase"/>
    <property type="match status" value="1"/>
</dbReference>
<dbReference type="InterPro" id="IPR035919">
    <property type="entry name" value="EAL_sf"/>
</dbReference>
<dbReference type="PROSITE" id="PS50883">
    <property type="entry name" value="EAL"/>
    <property type="match status" value="1"/>
</dbReference>